<evidence type="ECO:0000256" key="1">
    <source>
        <dbReference type="ARBA" id="ARBA00009995"/>
    </source>
</evidence>
<proteinExistence type="inferred from homology"/>
<comment type="similarity">
    <text evidence="1">Belongs to the UDP-glycosyltransferase family.</text>
</comment>
<gene>
    <name evidence="6" type="ORF">MENT_LOCUS52947</name>
</gene>
<dbReference type="EMBL" id="CAJEWN010001711">
    <property type="protein sequence ID" value="CAD2199543.1"/>
    <property type="molecule type" value="Genomic_DNA"/>
</dbReference>
<evidence type="ECO:0000313" key="6">
    <source>
        <dbReference type="EMBL" id="CAD2199543.1"/>
    </source>
</evidence>
<comment type="caution">
    <text evidence="6">The sequence shown here is derived from an EMBL/GenBank/DDBJ whole genome shotgun (WGS) entry which is preliminary data.</text>
</comment>
<organism evidence="6 7">
    <name type="scientific">Meloidogyne enterolobii</name>
    <name type="common">Root-knot nematode worm</name>
    <name type="synonym">Meloidogyne mayaguensis</name>
    <dbReference type="NCBI Taxonomy" id="390850"/>
    <lineage>
        <taxon>Eukaryota</taxon>
        <taxon>Metazoa</taxon>
        <taxon>Ecdysozoa</taxon>
        <taxon>Nematoda</taxon>
        <taxon>Chromadorea</taxon>
        <taxon>Rhabditida</taxon>
        <taxon>Tylenchina</taxon>
        <taxon>Tylenchomorpha</taxon>
        <taxon>Tylenchoidea</taxon>
        <taxon>Meloidogynidae</taxon>
        <taxon>Meloidogyninae</taxon>
        <taxon>Meloidogyne</taxon>
    </lineage>
</organism>
<dbReference type="InterPro" id="IPR050271">
    <property type="entry name" value="UDP-glycosyltransferase"/>
</dbReference>
<evidence type="ECO:0000313" key="7">
    <source>
        <dbReference type="Proteomes" id="UP000580250"/>
    </source>
</evidence>
<dbReference type="Gene3D" id="3.40.50.2000">
    <property type="entry name" value="Glycogen Phosphorylase B"/>
    <property type="match status" value="1"/>
</dbReference>
<dbReference type="PANTHER" id="PTHR48043:SF23">
    <property type="entry name" value="UDP-GLUCURONOSYLTRANSFERASE"/>
    <property type="match status" value="1"/>
</dbReference>
<dbReference type="Proteomes" id="UP000580250">
    <property type="component" value="Unassembled WGS sequence"/>
</dbReference>
<sequence>MTNNDVAFMIKIFKKYSTCQFKIKLFNYYDLQNSPNIEIDAGFIEQQKILFDPNTKFFVSHCGQNSLNEAIYAAVPLICIPNSGDQFYNSSLVEHLGIGIYVSLLWRDNKDQIHRNDHFHVEFRNAVAEMFEK</sequence>
<dbReference type="Pfam" id="PF00201">
    <property type="entry name" value="UDPGT"/>
    <property type="match status" value="1"/>
</dbReference>
<name>A0A6V7XJT7_MELEN</name>
<dbReference type="InterPro" id="IPR002213">
    <property type="entry name" value="UDP_glucos_trans"/>
</dbReference>
<accession>A0A6V7XJT7</accession>
<evidence type="ECO:0000256" key="3">
    <source>
        <dbReference type="ARBA" id="ARBA00022676"/>
    </source>
</evidence>
<comment type="catalytic activity">
    <reaction evidence="5">
        <text>glucuronate acceptor + UDP-alpha-D-glucuronate = acceptor beta-D-glucuronoside + UDP + H(+)</text>
        <dbReference type="Rhea" id="RHEA:21032"/>
        <dbReference type="ChEBI" id="CHEBI:15378"/>
        <dbReference type="ChEBI" id="CHEBI:58052"/>
        <dbReference type="ChEBI" id="CHEBI:58223"/>
        <dbReference type="ChEBI" id="CHEBI:132367"/>
        <dbReference type="ChEBI" id="CHEBI:132368"/>
        <dbReference type="EC" id="2.4.1.17"/>
    </reaction>
</comment>
<dbReference type="OrthoDB" id="6280089at2759"/>
<dbReference type="PANTHER" id="PTHR48043">
    <property type="entry name" value="EG:EG0003.4 PROTEIN-RELATED"/>
    <property type="match status" value="1"/>
</dbReference>
<reference evidence="6 7" key="1">
    <citation type="submission" date="2020-08" db="EMBL/GenBank/DDBJ databases">
        <authorList>
            <person name="Koutsovoulos G."/>
            <person name="Danchin GJ E."/>
        </authorList>
    </citation>
    <scope>NUCLEOTIDE SEQUENCE [LARGE SCALE GENOMIC DNA]</scope>
</reference>
<dbReference type="EC" id="2.4.1.17" evidence="2"/>
<evidence type="ECO:0000256" key="2">
    <source>
        <dbReference type="ARBA" id="ARBA00012544"/>
    </source>
</evidence>
<dbReference type="SUPFAM" id="SSF53756">
    <property type="entry name" value="UDP-Glycosyltransferase/glycogen phosphorylase"/>
    <property type="match status" value="1"/>
</dbReference>
<dbReference type="GO" id="GO:0015020">
    <property type="term" value="F:glucuronosyltransferase activity"/>
    <property type="evidence" value="ECO:0007669"/>
    <property type="project" value="UniProtKB-EC"/>
</dbReference>
<evidence type="ECO:0000256" key="4">
    <source>
        <dbReference type="ARBA" id="ARBA00022679"/>
    </source>
</evidence>
<keyword evidence="4" id="KW-0808">Transferase</keyword>
<evidence type="ECO:0000256" key="5">
    <source>
        <dbReference type="ARBA" id="ARBA00047475"/>
    </source>
</evidence>
<dbReference type="AlphaFoldDB" id="A0A6V7XJT7"/>
<protein>
    <recommendedName>
        <fullName evidence="2">glucuronosyltransferase</fullName>
        <ecNumber evidence="2">2.4.1.17</ecNumber>
    </recommendedName>
</protein>
<keyword evidence="3" id="KW-0328">Glycosyltransferase</keyword>